<proteinExistence type="predicted"/>
<protein>
    <submittedName>
        <fullName evidence="2">Uncharacterized protein</fullName>
    </submittedName>
</protein>
<reference evidence="2" key="1">
    <citation type="journal article" date="2010" name="Science">
        <title>Plasticity of animal genome architecture unmasked by rapid evolution of a pelagic tunicate.</title>
        <authorList>
            <person name="Denoeud F."/>
            <person name="Henriet S."/>
            <person name="Mungpakdee S."/>
            <person name="Aury J.M."/>
            <person name="Da Silva C."/>
            <person name="Brinkmann H."/>
            <person name="Mikhaleva J."/>
            <person name="Olsen L.C."/>
            <person name="Jubin C."/>
            <person name="Canestro C."/>
            <person name="Bouquet J.M."/>
            <person name="Danks G."/>
            <person name="Poulain J."/>
            <person name="Campsteijn C."/>
            <person name="Adamski M."/>
            <person name="Cross I."/>
            <person name="Yadetie F."/>
            <person name="Muffato M."/>
            <person name="Louis A."/>
            <person name="Butcher S."/>
            <person name="Tsagkogeorga G."/>
            <person name="Konrad A."/>
            <person name="Singh S."/>
            <person name="Jensen M.F."/>
            <person name="Cong E.H."/>
            <person name="Eikeseth-Otteraa H."/>
            <person name="Noel B."/>
            <person name="Anthouard V."/>
            <person name="Porcel B.M."/>
            <person name="Kachouri-Lafond R."/>
            <person name="Nishino A."/>
            <person name="Ugolini M."/>
            <person name="Chourrout P."/>
            <person name="Nishida H."/>
            <person name="Aasland R."/>
            <person name="Huzurbazar S."/>
            <person name="Westhof E."/>
            <person name="Delsuc F."/>
            <person name="Lehrach H."/>
            <person name="Reinhardt R."/>
            <person name="Weissenbach J."/>
            <person name="Roy S.W."/>
            <person name="Artiguenave F."/>
            <person name="Postlethwait J.H."/>
            <person name="Manak J.R."/>
            <person name="Thompson E.M."/>
            <person name="Jaillon O."/>
            <person name="Du Pasquier L."/>
            <person name="Boudinot P."/>
            <person name="Liberles D.A."/>
            <person name="Volff J.N."/>
            <person name="Philippe H."/>
            <person name="Lenhard B."/>
            <person name="Roest Crollius H."/>
            <person name="Wincker P."/>
            <person name="Chourrout D."/>
        </authorList>
    </citation>
    <scope>NUCLEOTIDE SEQUENCE [LARGE SCALE GENOMIC DNA]</scope>
</reference>
<feature type="region of interest" description="Disordered" evidence="1">
    <location>
        <begin position="126"/>
        <end position="161"/>
    </location>
</feature>
<dbReference type="OrthoDB" id="10608664at2759"/>
<feature type="compositionally biased region" description="Basic and acidic residues" evidence="1">
    <location>
        <begin position="141"/>
        <end position="154"/>
    </location>
</feature>
<gene>
    <name evidence="2" type="ORF">GSOID_T00009185001</name>
</gene>
<evidence type="ECO:0000313" key="3">
    <source>
        <dbReference type="Proteomes" id="UP000001307"/>
    </source>
</evidence>
<evidence type="ECO:0000256" key="1">
    <source>
        <dbReference type="SAM" id="MobiDB-lite"/>
    </source>
</evidence>
<sequence>MSFSNKVKYTTSGAQRLDLDIQFGQGSISLRSTTVWNRQSTSYEGEAAFGAPRTSMDATAISTLRINTNLSEMRDQRFCKNVMSFHSCPPYMQESNPVFTDWSIFQNKETLPAPEDEEIMLGHNYTPKSRLEEIPPFPLDESIKEPEEQSHVDNNDQIQKL</sequence>
<name>E4WWB4_OIKDI</name>
<keyword evidence="3" id="KW-1185">Reference proteome</keyword>
<dbReference type="AlphaFoldDB" id="E4WWB4"/>
<dbReference type="Proteomes" id="UP000001307">
    <property type="component" value="Unassembled WGS sequence"/>
</dbReference>
<evidence type="ECO:0000313" key="2">
    <source>
        <dbReference type="EMBL" id="CBY21418.1"/>
    </source>
</evidence>
<dbReference type="EMBL" id="FN653017">
    <property type="protein sequence ID" value="CBY21418.1"/>
    <property type="molecule type" value="Genomic_DNA"/>
</dbReference>
<organism evidence="2">
    <name type="scientific">Oikopleura dioica</name>
    <name type="common">Tunicate</name>
    <dbReference type="NCBI Taxonomy" id="34765"/>
    <lineage>
        <taxon>Eukaryota</taxon>
        <taxon>Metazoa</taxon>
        <taxon>Chordata</taxon>
        <taxon>Tunicata</taxon>
        <taxon>Appendicularia</taxon>
        <taxon>Copelata</taxon>
        <taxon>Oikopleuridae</taxon>
        <taxon>Oikopleura</taxon>
    </lineage>
</organism>
<accession>E4WWB4</accession>
<dbReference type="InParanoid" id="E4WWB4"/>